<dbReference type="SMART" id="SM00487">
    <property type="entry name" value="DEXDc"/>
    <property type="match status" value="1"/>
</dbReference>
<reference evidence="8 9" key="1">
    <citation type="submission" date="2023-11" db="EMBL/GenBank/DDBJ databases">
        <title>Draft genome sequence of Microbacterium arthrosphaerae JCM 30492.</title>
        <authorList>
            <person name="Zhang G."/>
            <person name="Ding Y."/>
        </authorList>
    </citation>
    <scope>NUCLEOTIDE SEQUENCE [LARGE SCALE GENOMIC DNA]</scope>
    <source>
        <strain evidence="8 9">JCM 30492</strain>
    </source>
</reference>
<dbReference type="InterPro" id="IPR027417">
    <property type="entry name" value="P-loop_NTPase"/>
</dbReference>
<dbReference type="InterPro" id="IPR011545">
    <property type="entry name" value="DEAD/DEAH_box_helicase_dom"/>
</dbReference>
<dbReference type="InterPro" id="IPR021904">
    <property type="entry name" value="DUF3516"/>
</dbReference>
<keyword evidence="4" id="KW-0067">ATP-binding</keyword>
<name>A0ABU4H4T6_9MICO</name>
<dbReference type="PROSITE" id="PS51194">
    <property type="entry name" value="HELICASE_CTER"/>
    <property type="match status" value="1"/>
</dbReference>
<evidence type="ECO:0000256" key="3">
    <source>
        <dbReference type="ARBA" id="ARBA00022806"/>
    </source>
</evidence>
<dbReference type="InterPro" id="IPR001650">
    <property type="entry name" value="Helicase_C-like"/>
</dbReference>
<keyword evidence="9" id="KW-1185">Reference proteome</keyword>
<feature type="compositionally biased region" description="Polar residues" evidence="5">
    <location>
        <begin position="504"/>
        <end position="516"/>
    </location>
</feature>
<sequence length="921" mass="99613">MTLLETIAAAAEAAGSPAGAPDADALYDAFVEWAGDQGFALYPAQDEAVIEIVSGSHVILSTPTGTGKSLVAVAAHAAAVARGGRTYYTAPIKALVSEKFFALVDIFGAANVGMVTGDSSVNPDAPIVCCTAEILANLALRQGADAAVDQVVMDEFHYYGDPERGWAWQVPLLLLPRAQFVLMSATLGDVTDIAADLERRTGRAVSRITGVERPVPLHFSYARRPVHETVEELLQTGEAPIYIVHFSQAAAMERAQALSSIKIVSREQRDAIAEAIGGFRFTTAFGRTLSRYVRAGIGVHHAGMLPRYRRLVETLAQRGLLRVICGTDTLGVGINVPIRTVLITALSKFDGTKMRQLTAREFHQISGRAGRAGYDTAGTVVVMAPEWEIENEAALRKAGDDPAKRKKIVRKKAPTGVVNWGLGSFERLVEAEPEPLVPQLQLTAAMLINVIARGGDVFTNVRSLVFDNHEPRARRYELARRAIAIFRTLVAADVVEVARGALETPSTDGMSRNRPQTAPYGDDSGTRGEDSGTRGEMTDASAPGIRDQIRLTVDLQPNFALNQPLSPFALAAIELLDPDDTAGARHNSTDPPRQPAEMPDSAAAGQNPWSSAARTGAGTGHYALDVVSVIEATLDDPRPILAQQEFKARGEAVAAMKADGIEYDERIALLEEVTYPKPLDELLAQAYEVFASSQPWVRDFELSPKSVVRDMFERALSFSELISLYQLARSEGLVLRYLSDAYRAIRQTVPAEAQTEDLHDLVAWLGEVVRQVDSSLVDEWGALVNPADDPAAPVVPPAPPSVLTNRRAFGVLVRNELFRRVQLAALQRDDELVELDADVDWPAALDAYFDDHDSIGTGGPARSPRLVTIDETDAASGVWRVEQTIDDPAGDHDWRIRGVVDLAASEETGTAVVRVTEVVRL</sequence>
<evidence type="ECO:0000256" key="2">
    <source>
        <dbReference type="ARBA" id="ARBA00022801"/>
    </source>
</evidence>
<gene>
    <name evidence="8" type="ORF">R8Z58_16370</name>
</gene>
<evidence type="ECO:0000313" key="8">
    <source>
        <dbReference type="EMBL" id="MDW4574356.1"/>
    </source>
</evidence>
<dbReference type="PROSITE" id="PS51192">
    <property type="entry name" value="HELICASE_ATP_BIND_1"/>
    <property type="match status" value="1"/>
</dbReference>
<dbReference type="CDD" id="cd17921">
    <property type="entry name" value="DEXHc_Ski2"/>
    <property type="match status" value="1"/>
</dbReference>
<evidence type="ECO:0000256" key="4">
    <source>
        <dbReference type="ARBA" id="ARBA00022840"/>
    </source>
</evidence>
<evidence type="ECO:0000256" key="1">
    <source>
        <dbReference type="ARBA" id="ARBA00022741"/>
    </source>
</evidence>
<dbReference type="Gene3D" id="3.40.50.300">
    <property type="entry name" value="P-loop containing nucleotide triphosphate hydrolases"/>
    <property type="match status" value="2"/>
</dbReference>
<dbReference type="Pfam" id="PF00271">
    <property type="entry name" value="Helicase_C"/>
    <property type="match status" value="1"/>
</dbReference>
<dbReference type="PANTHER" id="PTHR12131">
    <property type="entry name" value="ATP-DEPENDENT RNA AND DNA HELICASE"/>
    <property type="match status" value="1"/>
</dbReference>
<protein>
    <submittedName>
        <fullName evidence="8">DUF3516 domain-containing protein</fullName>
    </submittedName>
</protein>
<dbReference type="Pfam" id="PF12029">
    <property type="entry name" value="DUF3516"/>
    <property type="match status" value="2"/>
</dbReference>
<feature type="compositionally biased region" description="Basic and acidic residues" evidence="5">
    <location>
        <begin position="524"/>
        <end position="537"/>
    </location>
</feature>
<feature type="region of interest" description="Disordered" evidence="5">
    <location>
        <begin position="503"/>
        <end position="545"/>
    </location>
</feature>
<dbReference type="Proteomes" id="UP001283109">
    <property type="component" value="Unassembled WGS sequence"/>
</dbReference>
<accession>A0ABU4H4T6</accession>
<dbReference type="InterPro" id="IPR050699">
    <property type="entry name" value="RNA-DNA_Helicase"/>
</dbReference>
<feature type="domain" description="Helicase C-terminal" evidence="7">
    <location>
        <begin position="229"/>
        <end position="421"/>
    </location>
</feature>
<evidence type="ECO:0000256" key="5">
    <source>
        <dbReference type="SAM" id="MobiDB-lite"/>
    </source>
</evidence>
<proteinExistence type="predicted"/>
<keyword evidence="2" id="KW-0378">Hydrolase</keyword>
<keyword evidence="3" id="KW-0347">Helicase</keyword>
<comment type="caution">
    <text evidence="8">The sequence shown here is derived from an EMBL/GenBank/DDBJ whole genome shotgun (WGS) entry which is preliminary data.</text>
</comment>
<evidence type="ECO:0000313" key="9">
    <source>
        <dbReference type="Proteomes" id="UP001283109"/>
    </source>
</evidence>
<evidence type="ECO:0000259" key="6">
    <source>
        <dbReference type="PROSITE" id="PS51192"/>
    </source>
</evidence>
<dbReference type="RefSeq" id="WP_318354850.1">
    <property type="nucleotide sequence ID" value="NZ_JAWQEV010000006.1"/>
</dbReference>
<dbReference type="SUPFAM" id="SSF52540">
    <property type="entry name" value="P-loop containing nucleoside triphosphate hydrolases"/>
    <property type="match status" value="1"/>
</dbReference>
<dbReference type="PANTHER" id="PTHR12131:SF1">
    <property type="entry name" value="ATP-DEPENDENT RNA HELICASE SUPV3L1, MITOCHONDRIAL-RELATED"/>
    <property type="match status" value="1"/>
</dbReference>
<dbReference type="SMART" id="SM00490">
    <property type="entry name" value="HELICc"/>
    <property type="match status" value="1"/>
</dbReference>
<keyword evidence="1" id="KW-0547">Nucleotide-binding</keyword>
<dbReference type="Pfam" id="PF00270">
    <property type="entry name" value="DEAD"/>
    <property type="match status" value="1"/>
</dbReference>
<evidence type="ECO:0000259" key="7">
    <source>
        <dbReference type="PROSITE" id="PS51194"/>
    </source>
</evidence>
<dbReference type="EMBL" id="JAWQEV010000006">
    <property type="protein sequence ID" value="MDW4574356.1"/>
    <property type="molecule type" value="Genomic_DNA"/>
</dbReference>
<dbReference type="InterPro" id="IPR014001">
    <property type="entry name" value="Helicase_ATP-bd"/>
</dbReference>
<organism evidence="8 9">
    <name type="scientific">Microbacterium arthrosphaerae</name>
    <dbReference type="NCBI Taxonomy" id="792652"/>
    <lineage>
        <taxon>Bacteria</taxon>
        <taxon>Bacillati</taxon>
        <taxon>Actinomycetota</taxon>
        <taxon>Actinomycetes</taxon>
        <taxon>Micrococcales</taxon>
        <taxon>Microbacteriaceae</taxon>
        <taxon>Microbacterium</taxon>
    </lineage>
</organism>
<feature type="region of interest" description="Disordered" evidence="5">
    <location>
        <begin position="580"/>
        <end position="614"/>
    </location>
</feature>
<feature type="domain" description="Helicase ATP-binding" evidence="6">
    <location>
        <begin position="49"/>
        <end position="205"/>
    </location>
</feature>